<keyword evidence="6" id="KW-1185">Reference proteome</keyword>
<keyword evidence="1" id="KW-0805">Transcription regulation</keyword>
<dbReference type="SMART" id="SM00866">
    <property type="entry name" value="UTRA"/>
    <property type="match status" value="1"/>
</dbReference>
<dbReference type="Pfam" id="PF07702">
    <property type="entry name" value="UTRA"/>
    <property type="match status" value="1"/>
</dbReference>
<dbReference type="PANTHER" id="PTHR44846:SF17">
    <property type="entry name" value="GNTR-FAMILY TRANSCRIPTIONAL REGULATOR"/>
    <property type="match status" value="1"/>
</dbReference>
<dbReference type="RefSeq" id="WP_133739634.1">
    <property type="nucleotide sequence ID" value="NZ_SNYN01000001.1"/>
</dbReference>
<evidence type="ECO:0000313" key="6">
    <source>
        <dbReference type="Proteomes" id="UP000295281"/>
    </source>
</evidence>
<keyword evidence="2 5" id="KW-0238">DNA-binding</keyword>
<dbReference type="SUPFAM" id="SSF64288">
    <property type="entry name" value="Chorismate lyase-like"/>
    <property type="match status" value="1"/>
</dbReference>
<accession>A0A4V3D989</accession>
<dbReference type="Proteomes" id="UP000295281">
    <property type="component" value="Unassembled WGS sequence"/>
</dbReference>
<dbReference type="InterPro" id="IPR000524">
    <property type="entry name" value="Tscrpt_reg_HTH_GntR"/>
</dbReference>
<dbReference type="PANTHER" id="PTHR44846">
    <property type="entry name" value="MANNOSYL-D-GLYCERATE TRANSPORT/METABOLISM SYSTEM REPRESSOR MNGR-RELATED"/>
    <property type="match status" value="1"/>
</dbReference>
<dbReference type="CDD" id="cd07377">
    <property type="entry name" value="WHTH_GntR"/>
    <property type="match status" value="1"/>
</dbReference>
<dbReference type="Gene3D" id="1.10.10.10">
    <property type="entry name" value="Winged helix-like DNA-binding domain superfamily/Winged helix DNA-binding domain"/>
    <property type="match status" value="1"/>
</dbReference>
<keyword evidence="3" id="KW-0804">Transcription</keyword>
<dbReference type="InterPro" id="IPR036390">
    <property type="entry name" value="WH_DNA-bd_sf"/>
</dbReference>
<dbReference type="Gene3D" id="3.40.1410.10">
    <property type="entry name" value="Chorismate lyase-like"/>
    <property type="match status" value="1"/>
</dbReference>
<proteinExistence type="predicted"/>
<evidence type="ECO:0000256" key="1">
    <source>
        <dbReference type="ARBA" id="ARBA00023015"/>
    </source>
</evidence>
<dbReference type="InterPro" id="IPR036388">
    <property type="entry name" value="WH-like_DNA-bd_sf"/>
</dbReference>
<feature type="domain" description="HTH gntR-type" evidence="4">
    <location>
        <begin position="9"/>
        <end position="76"/>
    </location>
</feature>
<comment type="caution">
    <text evidence="5">The sequence shown here is derived from an EMBL/GenBank/DDBJ whole genome shotgun (WGS) entry which is preliminary data.</text>
</comment>
<protein>
    <submittedName>
        <fullName evidence="5">DNA-binding GntR family transcriptional regulator</fullName>
    </submittedName>
</protein>
<dbReference type="InterPro" id="IPR011663">
    <property type="entry name" value="UTRA"/>
</dbReference>
<name>A0A4V3D989_9ACTN</name>
<evidence type="ECO:0000313" key="5">
    <source>
        <dbReference type="EMBL" id="TDQ55050.1"/>
    </source>
</evidence>
<dbReference type="OrthoDB" id="3192286at2"/>
<dbReference type="InterPro" id="IPR028978">
    <property type="entry name" value="Chorismate_lyase_/UTRA_dom_sf"/>
</dbReference>
<reference evidence="5 6" key="1">
    <citation type="submission" date="2019-03" db="EMBL/GenBank/DDBJ databases">
        <title>Genomic Encyclopedia of Type Strains, Phase IV (KMG-IV): sequencing the most valuable type-strain genomes for metagenomic binning, comparative biology and taxonomic classification.</title>
        <authorList>
            <person name="Goeker M."/>
        </authorList>
    </citation>
    <scope>NUCLEOTIDE SEQUENCE [LARGE SCALE GENOMIC DNA]</scope>
    <source>
        <strain evidence="5 6">DSM 46770</strain>
    </source>
</reference>
<dbReference type="GO" id="GO:0003677">
    <property type="term" value="F:DNA binding"/>
    <property type="evidence" value="ECO:0007669"/>
    <property type="project" value="UniProtKB-KW"/>
</dbReference>
<dbReference type="InterPro" id="IPR050679">
    <property type="entry name" value="Bact_HTH_transcr_reg"/>
</dbReference>
<organism evidence="5 6">
    <name type="scientific">Actinorugispora endophytica</name>
    <dbReference type="NCBI Taxonomy" id="1605990"/>
    <lineage>
        <taxon>Bacteria</taxon>
        <taxon>Bacillati</taxon>
        <taxon>Actinomycetota</taxon>
        <taxon>Actinomycetes</taxon>
        <taxon>Streptosporangiales</taxon>
        <taxon>Nocardiopsidaceae</taxon>
        <taxon>Actinorugispora</taxon>
    </lineage>
</organism>
<evidence type="ECO:0000256" key="2">
    <source>
        <dbReference type="ARBA" id="ARBA00023125"/>
    </source>
</evidence>
<evidence type="ECO:0000256" key="3">
    <source>
        <dbReference type="ARBA" id="ARBA00023163"/>
    </source>
</evidence>
<dbReference type="GO" id="GO:0003700">
    <property type="term" value="F:DNA-binding transcription factor activity"/>
    <property type="evidence" value="ECO:0007669"/>
    <property type="project" value="InterPro"/>
</dbReference>
<dbReference type="AlphaFoldDB" id="A0A4V3D989"/>
<dbReference type="SMART" id="SM00345">
    <property type="entry name" value="HTH_GNTR"/>
    <property type="match status" value="1"/>
</dbReference>
<dbReference type="SUPFAM" id="SSF46785">
    <property type="entry name" value="Winged helix' DNA-binding domain"/>
    <property type="match status" value="1"/>
</dbReference>
<gene>
    <name evidence="5" type="ORF">EV190_101372</name>
</gene>
<dbReference type="Pfam" id="PF00392">
    <property type="entry name" value="GntR"/>
    <property type="match status" value="1"/>
</dbReference>
<evidence type="ECO:0000259" key="4">
    <source>
        <dbReference type="PROSITE" id="PS50949"/>
    </source>
</evidence>
<sequence length="248" mass="26992">MTPEIQRPSPPYAQIADHYRDLIATGALREGDRLPTVVDMAEKFSVSPGTAHKAVRQLRGEGLLRTTQQGTVVLGPRALPAPAERIRRLKPSDHDIVDVNEVGGVPMLPSIGAALGINADALNMTVIRRQAVTYREGRPYRLSVSWLPAPFSHDVPELLVAEPIPNILHLIGERTGRNATHGRDYFEGRTADAREAAALEIDEGAAVLAGTSVWSDGTGPIQYYEFVAPPRHAVTNDYLLETRAEDPA</sequence>
<dbReference type="GO" id="GO:0045892">
    <property type="term" value="P:negative regulation of DNA-templated transcription"/>
    <property type="evidence" value="ECO:0007669"/>
    <property type="project" value="TreeGrafter"/>
</dbReference>
<dbReference type="EMBL" id="SNYN01000001">
    <property type="protein sequence ID" value="TDQ55050.1"/>
    <property type="molecule type" value="Genomic_DNA"/>
</dbReference>
<dbReference type="PROSITE" id="PS50949">
    <property type="entry name" value="HTH_GNTR"/>
    <property type="match status" value="1"/>
</dbReference>